<evidence type="ECO:0000256" key="1">
    <source>
        <dbReference type="SAM" id="Phobius"/>
    </source>
</evidence>
<dbReference type="InterPro" id="IPR001173">
    <property type="entry name" value="Glyco_trans_2-like"/>
</dbReference>
<organism evidence="4 5">
    <name type="scientific">Christiangramia fulva</name>
    <dbReference type="NCBI Taxonomy" id="2126553"/>
    <lineage>
        <taxon>Bacteria</taxon>
        <taxon>Pseudomonadati</taxon>
        <taxon>Bacteroidota</taxon>
        <taxon>Flavobacteriia</taxon>
        <taxon>Flavobacteriales</taxon>
        <taxon>Flavobacteriaceae</taxon>
        <taxon>Christiangramia</taxon>
    </lineage>
</organism>
<feature type="transmembrane region" description="Helical" evidence="1">
    <location>
        <begin position="224"/>
        <end position="242"/>
    </location>
</feature>
<dbReference type="CDD" id="cd04179">
    <property type="entry name" value="DPM_DPG-synthase_like"/>
    <property type="match status" value="1"/>
</dbReference>
<dbReference type="InterPro" id="IPR050256">
    <property type="entry name" value="Glycosyltransferase_2"/>
</dbReference>
<dbReference type="SUPFAM" id="SSF53448">
    <property type="entry name" value="Nucleotide-diphospho-sugar transferases"/>
    <property type="match status" value="1"/>
</dbReference>
<name>A0A2R3Z7Y9_9FLAO</name>
<proteinExistence type="predicted"/>
<sequence>MPVFQSRFEKLNCCVIVPTYNNAQTLGGFLEDLKLYTSNIIVINDGSTDETASILENNSEISCKTHPENKGKGTALKTGFAFAEDLGYDYAITIDSDGQHYPDDLDVFLTELESRDEKDPPLLLVGDRNMGSDGIPGKSSKGNRFSNFWFLVVTGIELNDTQSGYRLYPVKLVNSLKLITWKFEFEIEILVKAAWKKVEVKNIPIKVFYQKDDRISHFRPFWDIVRIVLLYMWFVLLSFFYVHPRNKYQDFRKKGFRKFWKEDIIKSQEPPHKKAAAIALGVFVGISPFWGLHTLLIFVLAAIFRVNKVIAFLFSNISIPPLIPIIVYASYQAGSFISGKGFDWGLKLQRFENGNDVFMGVWQYITGSIALAIVTAIGMWIVFYFLFSVFNQKQVVKP</sequence>
<keyword evidence="5" id="KW-1185">Reference proteome</keyword>
<dbReference type="Pfam" id="PF00535">
    <property type="entry name" value="Glycos_transf_2"/>
    <property type="match status" value="1"/>
</dbReference>
<dbReference type="Pfam" id="PF09835">
    <property type="entry name" value="DUF2062"/>
    <property type="match status" value="1"/>
</dbReference>
<feature type="domain" description="Glycosyltransferase 2-like" evidence="2">
    <location>
        <begin position="14"/>
        <end position="114"/>
    </location>
</feature>
<feature type="domain" description="DUF2062" evidence="3">
    <location>
        <begin position="260"/>
        <end position="393"/>
    </location>
</feature>
<dbReference type="KEGG" id="grs:C7S20_14695"/>
<dbReference type="InterPro" id="IPR018639">
    <property type="entry name" value="DUF2062"/>
</dbReference>
<dbReference type="PANTHER" id="PTHR48090:SF7">
    <property type="entry name" value="RFBJ PROTEIN"/>
    <property type="match status" value="1"/>
</dbReference>
<keyword evidence="1" id="KW-0472">Membrane</keyword>
<evidence type="ECO:0000313" key="5">
    <source>
        <dbReference type="Proteomes" id="UP000241507"/>
    </source>
</evidence>
<dbReference type="OrthoDB" id="9810303at2"/>
<feature type="transmembrane region" description="Helical" evidence="1">
    <location>
        <begin position="361"/>
        <end position="387"/>
    </location>
</feature>
<evidence type="ECO:0000259" key="3">
    <source>
        <dbReference type="Pfam" id="PF09835"/>
    </source>
</evidence>
<feature type="transmembrane region" description="Helical" evidence="1">
    <location>
        <begin position="276"/>
        <end position="303"/>
    </location>
</feature>
<dbReference type="InterPro" id="IPR029044">
    <property type="entry name" value="Nucleotide-diphossugar_trans"/>
</dbReference>
<reference evidence="5" key="1">
    <citation type="submission" date="2018-03" db="EMBL/GenBank/DDBJ databases">
        <title>Gramella fulva sp. nov., isolated from a dry surface of tidal flat.</title>
        <authorList>
            <person name="Hwang S.H."/>
            <person name="Hwang W.M."/>
            <person name="Kang K."/>
            <person name="Ahn T.-Y."/>
        </authorList>
    </citation>
    <scope>NUCLEOTIDE SEQUENCE [LARGE SCALE GENOMIC DNA]</scope>
    <source>
        <strain evidence="5">SH35</strain>
    </source>
</reference>
<dbReference type="PANTHER" id="PTHR48090">
    <property type="entry name" value="UNDECAPRENYL-PHOSPHATE 4-DEOXY-4-FORMAMIDO-L-ARABINOSE TRANSFERASE-RELATED"/>
    <property type="match status" value="1"/>
</dbReference>
<dbReference type="Proteomes" id="UP000241507">
    <property type="component" value="Chromosome"/>
</dbReference>
<dbReference type="Gene3D" id="3.90.550.10">
    <property type="entry name" value="Spore Coat Polysaccharide Biosynthesis Protein SpsA, Chain A"/>
    <property type="match status" value="1"/>
</dbReference>
<dbReference type="RefSeq" id="WP_107013187.1">
    <property type="nucleotide sequence ID" value="NZ_CP028136.1"/>
</dbReference>
<keyword evidence="1" id="KW-0812">Transmembrane</keyword>
<keyword evidence="1" id="KW-1133">Transmembrane helix</keyword>
<evidence type="ECO:0000313" key="4">
    <source>
        <dbReference type="EMBL" id="AVR46413.1"/>
    </source>
</evidence>
<accession>A0A2R3Z7Y9</accession>
<dbReference type="AlphaFoldDB" id="A0A2R3Z7Y9"/>
<evidence type="ECO:0000259" key="2">
    <source>
        <dbReference type="Pfam" id="PF00535"/>
    </source>
</evidence>
<protein>
    <submittedName>
        <fullName evidence="4">DUF2062 domain-containing protein</fullName>
    </submittedName>
</protein>
<gene>
    <name evidence="4" type="ORF">C7S20_14695</name>
</gene>
<dbReference type="EMBL" id="CP028136">
    <property type="protein sequence ID" value="AVR46413.1"/>
    <property type="molecule type" value="Genomic_DNA"/>
</dbReference>
<feature type="transmembrane region" description="Helical" evidence="1">
    <location>
        <begin position="310"/>
        <end position="331"/>
    </location>
</feature>